<protein>
    <submittedName>
        <fullName evidence="2">Uncharacterized protein</fullName>
    </submittedName>
</protein>
<comment type="caution">
    <text evidence="2">The sequence shown here is derived from an EMBL/GenBank/DDBJ whole genome shotgun (WGS) entry which is preliminary data.</text>
</comment>
<evidence type="ECO:0000313" key="3">
    <source>
        <dbReference type="Proteomes" id="UP000600449"/>
    </source>
</evidence>
<organism evidence="2 3">
    <name type="scientific">Salinarimonas ramus</name>
    <dbReference type="NCBI Taxonomy" id="690164"/>
    <lineage>
        <taxon>Bacteria</taxon>
        <taxon>Pseudomonadati</taxon>
        <taxon>Pseudomonadota</taxon>
        <taxon>Alphaproteobacteria</taxon>
        <taxon>Hyphomicrobiales</taxon>
        <taxon>Salinarimonadaceae</taxon>
        <taxon>Salinarimonas</taxon>
    </lineage>
</organism>
<evidence type="ECO:0000313" key="2">
    <source>
        <dbReference type="EMBL" id="GGK35401.1"/>
    </source>
</evidence>
<dbReference type="AlphaFoldDB" id="A0A917Q888"/>
<reference evidence="2 3" key="1">
    <citation type="journal article" date="2014" name="Int. J. Syst. Evol. Microbiol.">
        <title>Complete genome sequence of Corynebacterium casei LMG S-19264T (=DSM 44701T), isolated from a smear-ripened cheese.</title>
        <authorList>
            <consortium name="US DOE Joint Genome Institute (JGI-PGF)"/>
            <person name="Walter F."/>
            <person name="Albersmeier A."/>
            <person name="Kalinowski J."/>
            <person name="Ruckert C."/>
        </authorList>
    </citation>
    <scope>NUCLEOTIDE SEQUENCE [LARGE SCALE GENOMIC DNA]</scope>
    <source>
        <strain evidence="2 3">CGMCC 1.9161</strain>
    </source>
</reference>
<proteinExistence type="predicted"/>
<dbReference type="EMBL" id="BMMF01000006">
    <property type="protein sequence ID" value="GGK35401.1"/>
    <property type="molecule type" value="Genomic_DNA"/>
</dbReference>
<accession>A0A917Q888</accession>
<evidence type="ECO:0000256" key="1">
    <source>
        <dbReference type="SAM" id="MobiDB-lite"/>
    </source>
</evidence>
<dbReference type="RefSeq" id="WP_188912945.1">
    <property type="nucleotide sequence ID" value="NZ_BMMF01000006.1"/>
</dbReference>
<gene>
    <name evidence="2" type="ORF">GCM10011322_22810</name>
</gene>
<keyword evidence="3" id="KW-1185">Reference proteome</keyword>
<name>A0A917Q888_9HYPH</name>
<feature type="compositionally biased region" description="Basic and acidic residues" evidence="1">
    <location>
        <begin position="10"/>
        <end position="20"/>
    </location>
</feature>
<sequence>MGKSPKIAKHVVEPEPTKTPKYREPEIEGLPLAWRFSACDRDGPFSWIAFETADKFKEVIDRLHDFETKSWNDLLGAGCHPIEVYRLEKEARDRLRAIQRDDLDELMSFRVAGAHRLWCVRERNIMRILWWDPDHMVYRTEKDRADRTKRKRKEGR</sequence>
<dbReference type="Proteomes" id="UP000600449">
    <property type="component" value="Unassembled WGS sequence"/>
</dbReference>
<feature type="region of interest" description="Disordered" evidence="1">
    <location>
        <begin position="1"/>
        <end position="20"/>
    </location>
</feature>